<dbReference type="PRINTS" id="PR00069">
    <property type="entry name" value="ALDKETRDTASE"/>
</dbReference>
<dbReference type="PANTHER" id="PTHR43827">
    <property type="entry name" value="2,5-DIKETO-D-GLUCONIC ACID REDUCTASE"/>
    <property type="match status" value="1"/>
</dbReference>
<dbReference type="InterPro" id="IPR036812">
    <property type="entry name" value="NAD(P)_OxRdtase_dom_sf"/>
</dbReference>
<feature type="binding site" evidence="5">
    <location>
        <position position="147"/>
    </location>
    <ligand>
        <name>substrate</name>
    </ligand>
</feature>
<dbReference type="Proteomes" id="UP001515480">
    <property type="component" value="Unassembled WGS sequence"/>
</dbReference>
<keyword evidence="3" id="KW-0560">Oxidoreductase</keyword>
<protein>
    <recommendedName>
        <fullName evidence="7">NADP-dependent oxidoreductase domain-containing protein</fullName>
    </recommendedName>
</protein>
<comment type="similarity">
    <text evidence="1">Belongs to the aldo/keto reductase family.</text>
</comment>
<accession>A0AB34JDX8</accession>
<evidence type="ECO:0000259" key="7">
    <source>
        <dbReference type="Pfam" id="PF00248"/>
    </source>
</evidence>
<evidence type="ECO:0000256" key="1">
    <source>
        <dbReference type="ARBA" id="ARBA00007905"/>
    </source>
</evidence>
<reference evidence="8 9" key="1">
    <citation type="journal article" date="2024" name="Science">
        <title>Giant polyketide synthase enzymes in the biosynthesis of giant marine polyether toxins.</title>
        <authorList>
            <person name="Fallon T.R."/>
            <person name="Shende V.V."/>
            <person name="Wierzbicki I.H."/>
            <person name="Pendleton A.L."/>
            <person name="Watervoot N.F."/>
            <person name="Auber R.P."/>
            <person name="Gonzalez D.J."/>
            <person name="Wisecaver J.H."/>
            <person name="Moore B.S."/>
        </authorList>
    </citation>
    <scope>NUCLEOTIDE SEQUENCE [LARGE SCALE GENOMIC DNA]</scope>
    <source>
        <strain evidence="8 9">12B1</strain>
    </source>
</reference>
<dbReference type="CDD" id="cd19071">
    <property type="entry name" value="AKR_AKR1-5-like"/>
    <property type="match status" value="1"/>
</dbReference>
<evidence type="ECO:0000256" key="2">
    <source>
        <dbReference type="ARBA" id="ARBA00022857"/>
    </source>
</evidence>
<name>A0AB34JDX8_PRYPA</name>
<dbReference type="EMBL" id="JBGBPQ010000009">
    <property type="protein sequence ID" value="KAL1519701.1"/>
    <property type="molecule type" value="Genomic_DNA"/>
</dbReference>
<keyword evidence="2" id="KW-0521">NADP</keyword>
<evidence type="ECO:0000256" key="3">
    <source>
        <dbReference type="ARBA" id="ARBA00023002"/>
    </source>
</evidence>
<dbReference type="AlphaFoldDB" id="A0AB34JDX8"/>
<organism evidence="8 9">
    <name type="scientific">Prymnesium parvum</name>
    <name type="common">Toxic golden alga</name>
    <dbReference type="NCBI Taxonomy" id="97485"/>
    <lineage>
        <taxon>Eukaryota</taxon>
        <taxon>Haptista</taxon>
        <taxon>Haptophyta</taxon>
        <taxon>Prymnesiophyceae</taxon>
        <taxon>Prymnesiales</taxon>
        <taxon>Prymnesiaceae</taxon>
        <taxon>Prymnesium</taxon>
    </lineage>
</organism>
<dbReference type="PIRSF" id="PIRSF000097">
    <property type="entry name" value="AKR"/>
    <property type="match status" value="1"/>
</dbReference>
<keyword evidence="9" id="KW-1185">Reference proteome</keyword>
<dbReference type="InterPro" id="IPR023210">
    <property type="entry name" value="NADP_OxRdtase_dom"/>
</dbReference>
<feature type="site" description="Lowers pKa of active site Tyr" evidence="6">
    <location>
        <position position="114"/>
    </location>
</feature>
<comment type="caution">
    <text evidence="8">The sequence shown here is derived from an EMBL/GenBank/DDBJ whole genome shotgun (WGS) entry which is preliminary data.</text>
</comment>
<dbReference type="InterPro" id="IPR020471">
    <property type="entry name" value="AKR"/>
</dbReference>
<evidence type="ECO:0000313" key="8">
    <source>
        <dbReference type="EMBL" id="KAL1519701.1"/>
    </source>
</evidence>
<dbReference type="GO" id="GO:0016616">
    <property type="term" value="F:oxidoreductase activity, acting on the CH-OH group of donors, NAD or NADP as acceptor"/>
    <property type="evidence" value="ECO:0007669"/>
    <property type="project" value="UniProtKB-ARBA"/>
</dbReference>
<dbReference type="PANTHER" id="PTHR43827:SF3">
    <property type="entry name" value="NADP-DEPENDENT OXIDOREDUCTASE DOMAIN-CONTAINING PROTEIN"/>
    <property type="match status" value="1"/>
</dbReference>
<evidence type="ECO:0000256" key="6">
    <source>
        <dbReference type="PIRSR" id="PIRSR000097-3"/>
    </source>
</evidence>
<feature type="domain" description="NADP-dependent oxidoreductase" evidence="7">
    <location>
        <begin position="61"/>
        <end position="309"/>
    </location>
</feature>
<dbReference type="Pfam" id="PF00248">
    <property type="entry name" value="Aldo_ket_red"/>
    <property type="match status" value="1"/>
</dbReference>
<sequence>MPVSPVSSISPSSSFPSSALSRRALIAAACLAAQRSVRASAQPTLLPHLPSIGLGTCCDEAERVQEQVTLALSQGYRLIDTASHYPGEEAIGAALDAAEASGVVARSEVTVCTKVWFDDMGYEAALSSAVRSMRRLRTEQLDLLLIHFPGTIDAVQEPKRNRKLREETWRALERLQADGRVLKIGVSNWTSRHLRETLASCQVTPQVLQTEVHPRLQQEALVADAMAAGMEVMAFCPLAHGSPRLLQDPVVRQIAAARGRSSAQVLLRWSMQHGLVPIPKSTSLVRLRENIGAMNFELSAAEMASLDGLEANDRCSFDPRNIA</sequence>
<dbReference type="PROSITE" id="PS00063">
    <property type="entry name" value="ALDOKETO_REDUCTASE_3"/>
    <property type="match status" value="1"/>
</dbReference>
<evidence type="ECO:0000313" key="9">
    <source>
        <dbReference type="Proteomes" id="UP001515480"/>
    </source>
</evidence>
<gene>
    <name evidence="8" type="ORF">AB1Y20_023211</name>
</gene>
<evidence type="ECO:0000256" key="5">
    <source>
        <dbReference type="PIRSR" id="PIRSR000097-2"/>
    </source>
</evidence>
<dbReference type="PROSITE" id="PS00798">
    <property type="entry name" value="ALDOKETO_REDUCTASE_1"/>
    <property type="match status" value="1"/>
</dbReference>
<dbReference type="Gene3D" id="3.20.20.100">
    <property type="entry name" value="NADP-dependent oxidoreductase domain"/>
    <property type="match status" value="1"/>
</dbReference>
<dbReference type="InterPro" id="IPR018170">
    <property type="entry name" value="Aldo/ket_reductase_CS"/>
</dbReference>
<proteinExistence type="inferred from homology"/>
<feature type="active site" description="Proton donor" evidence="4">
    <location>
        <position position="85"/>
    </location>
</feature>
<dbReference type="SUPFAM" id="SSF51430">
    <property type="entry name" value="NAD(P)-linked oxidoreductase"/>
    <property type="match status" value="1"/>
</dbReference>
<evidence type="ECO:0000256" key="4">
    <source>
        <dbReference type="PIRSR" id="PIRSR000097-1"/>
    </source>
</evidence>